<evidence type="ECO:0000313" key="1">
    <source>
        <dbReference type="EMBL" id="KAJ7318050.1"/>
    </source>
</evidence>
<organism evidence="1 2">
    <name type="scientific">Mycena albidolilacea</name>
    <dbReference type="NCBI Taxonomy" id="1033008"/>
    <lineage>
        <taxon>Eukaryota</taxon>
        <taxon>Fungi</taxon>
        <taxon>Dikarya</taxon>
        <taxon>Basidiomycota</taxon>
        <taxon>Agaricomycotina</taxon>
        <taxon>Agaricomycetes</taxon>
        <taxon>Agaricomycetidae</taxon>
        <taxon>Agaricales</taxon>
        <taxon>Marasmiineae</taxon>
        <taxon>Mycenaceae</taxon>
        <taxon>Mycena</taxon>
    </lineage>
</organism>
<gene>
    <name evidence="1" type="ORF">DFH08DRAFT_646893</name>
</gene>
<accession>A0AAD7EFF4</accession>
<dbReference type="AlphaFoldDB" id="A0AAD7EFF4"/>
<dbReference type="EMBL" id="JARIHO010000059">
    <property type="protein sequence ID" value="KAJ7318050.1"/>
    <property type="molecule type" value="Genomic_DNA"/>
</dbReference>
<reference evidence="1" key="1">
    <citation type="submission" date="2023-03" db="EMBL/GenBank/DDBJ databases">
        <title>Massive genome expansion in bonnet fungi (Mycena s.s.) driven by repeated elements and novel gene families across ecological guilds.</title>
        <authorList>
            <consortium name="Lawrence Berkeley National Laboratory"/>
            <person name="Harder C.B."/>
            <person name="Miyauchi S."/>
            <person name="Viragh M."/>
            <person name="Kuo A."/>
            <person name="Thoen E."/>
            <person name="Andreopoulos B."/>
            <person name="Lu D."/>
            <person name="Skrede I."/>
            <person name="Drula E."/>
            <person name="Henrissat B."/>
            <person name="Morin E."/>
            <person name="Kohler A."/>
            <person name="Barry K."/>
            <person name="LaButti K."/>
            <person name="Morin E."/>
            <person name="Salamov A."/>
            <person name="Lipzen A."/>
            <person name="Mereny Z."/>
            <person name="Hegedus B."/>
            <person name="Baldrian P."/>
            <person name="Stursova M."/>
            <person name="Weitz H."/>
            <person name="Taylor A."/>
            <person name="Grigoriev I.V."/>
            <person name="Nagy L.G."/>
            <person name="Martin F."/>
            <person name="Kauserud H."/>
        </authorList>
    </citation>
    <scope>NUCLEOTIDE SEQUENCE</scope>
    <source>
        <strain evidence="1">CBHHK002</strain>
    </source>
</reference>
<comment type="caution">
    <text evidence="1">The sequence shown here is derived from an EMBL/GenBank/DDBJ whole genome shotgun (WGS) entry which is preliminary data.</text>
</comment>
<name>A0AAD7EFF4_9AGAR</name>
<proteinExistence type="predicted"/>
<feature type="non-terminal residue" evidence="1">
    <location>
        <position position="1"/>
    </location>
</feature>
<keyword evidence="2" id="KW-1185">Reference proteome</keyword>
<dbReference type="Proteomes" id="UP001218218">
    <property type="component" value="Unassembled WGS sequence"/>
</dbReference>
<feature type="non-terminal residue" evidence="1">
    <location>
        <position position="259"/>
    </location>
</feature>
<evidence type="ECO:0000313" key="2">
    <source>
        <dbReference type="Proteomes" id="UP001218218"/>
    </source>
</evidence>
<sequence length="259" mass="29949">CTEGLLEMELLLRDAQCRASLVKLRNQLVIKGRFLNYKALHARHQGATTRARGIVNRNEMKIRLHSEKYQCAWNVLFTFAGQDEGWVGWQKLRKEDVRCMEDANDLAVKEAKRKKARERLKRKLDELVAHAVDAPAWLKNAEDEDLDGDEEGRVGESRRQVSWIWMGAGMTGTDAELEDALRIEWAKAYVRARRWNEEVRLLTEEFRRVPISLECEADWWLERAQVVPVGTDALHEAYAQGMIAYAIKQESLFRGLAAR</sequence>
<protein>
    <submittedName>
        <fullName evidence="1">Uncharacterized protein</fullName>
    </submittedName>
</protein>